<comment type="caution">
    <text evidence="1">The sequence shown here is derived from an EMBL/GenBank/DDBJ whole genome shotgun (WGS) entry which is preliminary data.</text>
</comment>
<protein>
    <recommendedName>
        <fullName evidence="3">Exo-alpha-sialidase</fullName>
    </recommendedName>
</protein>
<reference evidence="1 2" key="1">
    <citation type="submission" date="2023-03" db="EMBL/GenBank/DDBJ databases">
        <title>Draft genome sequence of Thalassotalea eurytherma JCM 18482T.</title>
        <authorList>
            <person name="Sawabe T."/>
        </authorList>
    </citation>
    <scope>NUCLEOTIDE SEQUENCE [LARGE SCALE GENOMIC DNA]</scope>
    <source>
        <strain evidence="1 2">JCM 18482</strain>
    </source>
</reference>
<dbReference type="RefSeq" id="WP_284206212.1">
    <property type="nucleotide sequence ID" value="NZ_BSSU01000002.1"/>
</dbReference>
<keyword evidence="2" id="KW-1185">Reference proteome</keyword>
<evidence type="ECO:0000313" key="2">
    <source>
        <dbReference type="Proteomes" id="UP001157133"/>
    </source>
</evidence>
<name>A0ABQ6H294_9GAMM</name>
<evidence type="ECO:0008006" key="3">
    <source>
        <dbReference type="Google" id="ProtNLM"/>
    </source>
</evidence>
<dbReference type="Proteomes" id="UP001157133">
    <property type="component" value="Unassembled WGS sequence"/>
</dbReference>
<dbReference type="InterPro" id="IPR036278">
    <property type="entry name" value="Sialidase_sf"/>
</dbReference>
<organism evidence="1 2">
    <name type="scientific">Thalassotalea eurytherma</name>
    <dbReference type="NCBI Taxonomy" id="1144278"/>
    <lineage>
        <taxon>Bacteria</taxon>
        <taxon>Pseudomonadati</taxon>
        <taxon>Pseudomonadota</taxon>
        <taxon>Gammaproteobacteria</taxon>
        <taxon>Alteromonadales</taxon>
        <taxon>Colwelliaceae</taxon>
        <taxon>Thalassotalea</taxon>
    </lineage>
</organism>
<sequence length="512" mass="55699">MLFNVEINAGRATEIAQQGRFINVVLAAGEITARIRTQEHAVFETKIVSGMAFPVNAGFVSVSFESDTTQQVKVWLADIPLTYAPIDAKAVGSSALESLEGQVFSDVYEMLPTKVGRNKITITPQADIFIGGVGLNAVNGIPVKAGETFSMQTQGAVYAYETSGAYQPLFQPVFTSGEVNTPETFLDITDAGQTGFGNTRLDYYFTTRDGSRLVAFNYSYRTAYVFNGDDLTPQLTIDIGHDYEGGAGQTPVYDGEYIYVLCENGYLKRFHQDTLALESERINSSGGSFTLFDVYNGKGVAMQSTKPDARIHITNNVFGEEWTQLANQPVWNTSGTNHILGLKLAPNGDIHAMSSTQHFVSTDNGVTWIEHVPPVEADTVQGFGVCKKTGYLFIKARLAPSIHRSIDGIQWTQEVSSIDSYEARGMQVLNGTVVVNGRYGLEVFNENLALVAYHAYDVTGSVGEGDSSACLTTSGQLIVSYRDNAQGNSIYRWKGSRILTGGVPVAIMQEVN</sequence>
<gene>
    <name evidence="1" type="ORF">theurythT_03420</name>
</gene>
<evidence type="ECO:0000313" key="1">
    <source>
        <dbReference type="EMBL" id="GLX80890.1"/>
    </source>
</evidence>
<dbReference type="EMBL" id="BSSU01000002">
    <property type="protein sequence ID" value="GLX80890.1"/>
    <property type="molecule type" value="Genomic_DNA"/>
</dbReference>
<dbReference type="SUPFAM" id="SSF50939">
    <property type="entry name" value="Sialidases"/>
    <property type="match status" value="1"/>
</dbReference>
<proteinExistence type="predicted"/>
<accession>A0ABQ6H294</accession>